<dbReference type="InterPro" id="IPR050611">
    <property type="entry name" value="ABCF"/>
</dbReference>
<dbReference type="Pfam" id="PF16326">
    <property type="entry name" value="ABC_tran_CTD"/>
    <property type="match status" value="1"/>
</dbReference>
<keyword evidence="4" id="KW-0175">Coiled coil</keyword>
<dbReference type="SMART" id="SM00382">
    <property type="entry name" value="AAA"/>
    <property type="match status" value="2"/>
</dbReference>
<accession>A0ABY3MVP7</accession>
<feature type="domain" description="ABC transporter" evidence="5">
    <location>
        <begin position="310"/>
        <end position="533"/>
    </location>
</feature>
<dbReference type="Pfam" id="PF00005">
    <property type="entry name" value="ABC_tran"/>
    <property type="match status" value="2"/>
</dbReference>
<reference evidence="6 7" key="1">
    <citation type="submission" date="2019-08" db="EMBL/GenBank/DDBJ databases">
        <title>Microbe sample from Colwellia echini.</title>
        <authorList>
            <person name="Christiansen L."/>
            <person name="Pathiraja D."/>
            <person name="Schultz-Johansen M."/>
            <person name="Choi I.-G."/>
            <person name="Stougaard P."/>
        </authorList>
    </citation>
    <scope>NUCLEOTIDE SEQUENCE [LARGE SCALE GENOMIC DNA]</scope>
    <source>
        <strain evidence="6 7">A3</strain>
    </source>
</reference>
<proteinExistence type="predicted"/>
<dbReference type="InterPro" id="IPR027417">
    <property type="entry name" value="P-loop_NTPase"/>
</dbReference>
<evidence type="ECO:0000256" key="1">
    <source>
        <dbReference type="ARBA" id="ARBA00022737"/>
    </source>
</evidence>
<dbReference type="InterPro" id="IPR032524">
    <property type="entry name" value="ABC_tran_C"/>
</dbReference>
<keyword evidence="2" id="KW-0547">Nucleotide-binding</keyword>
<evidence type="ECO:0000256" key="3">
    <source>
        <dbReference type="ARBA" id="ARBA00022840"/>
    </source>
</evidence>
<dbReference type="PROSITE" id="PS50893">
    <property type="entry name" value="ABC_TRANSPORTER_2"/>
    <property type="match status" value="2"/>
</dbReference>
<dbReference type="Gene3D" id="3.40.50.300">
    <property type="entry name" value="P-loop containing nucleotide triphosphate hydrolases"/>
    <property type="match status" value="2"/>
</dbReference>
<dbReference type="RefSeq" id="WP_101345628.1">
    <property type="nucleotide sequence ID" value="NZ_PJAI02000012.1"/>
</dbReference>
<dbReference type="PANTHER" id="PTHR19211">
    <property type="entry name" value="ATP-BINDING TRANSPORT PROTEIN-RELATED"/>
    <property type="match status" value="1"/>
</dbReference>
<dbReference type="GO" id="GO:0005524">
    <property type="term" value="F:ATP binding"/>
    <property type="evidence" value="ECO:0007669"/>
    <property type="project" value="UniProtKB-KW"/>
</dbReference>
<sequence length="645" mass="72014">MIIATDLSLDRGAKNLIKSSSFTIHPNHKVGLVGSNGCGKSSLFAALLGDLAPDSGDLSMPTSWDIATVKQETPSLEQSAIDYVMDGDTEFRQLEKELEQARLTENGNLEATIINKIDTINGYSLPARAGELLHGLGFLQSQLDNPVKDFSGGWRMRLNLAQALISRADLLLLDEPTNHLDLDAVIWLQRWLKRFTGTLVLISHDRDFLDTVIGQILHIEHQRANLYSGNYTAFERQRREHLAQQDAQYQKQQKEAAHLTAFVDRFRAKASKAKQAQSRLKRLEKLPDLAPAHVDSQFTFSFEEPESLPYPLLSLTESQCGYAKSAKGEQTIILDDVGLTLVPGSRIGLLGRNGAGKSTLIKSLAGEIALLNGERYCAQELKVGYFSQHQLEQLHAPSSPVDHILRAKPELGEPQARTFLGKFGFSGDQALSQVATMSGGEKARLVLALIVLEKPQLLLLDEPTNHLDLEMRQALVMALQDFGGAIILIAHDRFLLESCVDEFYLVANGRVSDFSGDIDDYQQWLNDDKKQTVKSVKAEQQGSDIGNDKGLDKKQLRQQQAELRKKAAPLRKEADKLEKKINQWQAEITAIEVLLSDTELYQAERKTELTDLLKKQAELKSDLEENEMVWLELAEEIEEIMSDPE</sequence>
<dbReference type="InterPro" id="IPR003593">
    <property type="entry name" value="AAA+_ATPase"/>
</dbReference>
<evidence type="ECO:0000256" key="4">
    <source>
        <dbReference type="SAM" id="Coils"/>
    </source>
</evidence>
<evidence type="ECO:0000259" key="5">
    <source>
        <dbReference type="PROSITE" id="PS50893"/>
    </source>
</evidence>
<dbReference type="CDD" id="cd03221">
    <property type="entry name" value="ABCF_EF-3"/>
    <property type="match status" value="2"/>
</dbReference>
<keyword evidence="1" id="KW-0677">Repeat</keyword>
<evidence type="ECO:0000313" key="6">
    <source>
        <dbReference type="EMBL" id="TYK65275.1"/>
    </source>
</evidence>
<dbReference type="Proteomes" id="UP000815846">
    <property type="component" value="Unassembled WGS sequence"/>
</dbReference>
<name>A0ABY3MVP7_9GAMM</name>
<dbReference type="EMBL" id="PJAI02000012">
    <property type="protein sequence ID" value="TYK65275.1"/>
    <property type="molecule type" value="Genomic_DNA"/>
</dbReference>
<keyword evidence="3 6" id="KW-0067">ATP-binding</keyword>
<gene>
    <name evidence="6" type="ORF">CWS31_011485</name>
</gene>
<dbReference type="InterPro" id="IPR017871">
    <property type="entry name" value="ABC_transporter-like_CS"/>
</dbReference>
<keyword evidence="7" id="KW-1185">Reference proteome</keyword>
<feature type="coiled-coil region" evidence="4">
    <location>
        <begin position="553"/>
        <end position="626"/>
    </location>
</feature>
<protein>
    <submittedName>
        <fullName evidence="6">ATP-binding cassette domain-containing protein</fullName>
    </submittedName>
</protein>
<dbReference type="InterPro" id="IPR032781">
    <property type="entry name" value="ABC_tran_Xtn"/>
</dbReference>
<dbReference type="PROSITE" id="PS00211">
    <property type="entry name" value="ABC_TRANSPORTER_1"/>
    <property type="match status" value="2"/>
</dbReference>
<comment type="caution">
    <text evidence="6">The sequence shown here is derived from an EMBL/GenBank/DDBJ whole genome shotgun (WGS) entry which is preliminary data.</text>
</comment>
<dbReference type="Pfam" id="PF12848">
    <property type="entry name" value="ABC_tran_Xtn"/>
    <property type="match status" value="1"/>
</dbReference>
<dbReference type="SUPFAM" id="SSF52540">
    <property type="entry name" value="P-loop containing nucleoside triphosphate hydrolases"/>
    <property type="match status" value="2"/>
</dbReference>
<feature type="domain" description="ABC transporter" evidence="5">
    <location>
        <begin position="2"/>
        <end position="246"/>
    </location>
</feature>
<dbReference type="PANTHER" id="PTHR19211:SF14">
    <property type="entry name" value="ATP-BINDING CASSETTE SUB-FAMILY F MEMBER 1"/>
    <property type="match status" value="1"/>
</dbReference>
<dbReference type="InterPro" id="IPR003439">
    <property type="entry name" value="ABC_transporter-like_ATP-bd"/>
</dbReference>
<organism evidence="6 7">
    <name type="scientific">Colwellia echini</name>
    <dbReference type="NCBI Taxonomy" id="1982103"/>
    <lineage>
        <taxon>Bacteria</taxon>
        <taxon>Pseudomonadati</taxon>
        <taxon>Pseudomonadota</taxon>
        <taxon>Gammaproteobacteria</taxon>
        <taxon>Alteromonadales</taxon>
        <taxon>Colwelliaceae</taxon>
        <taxon>Colwellia</taxon>
    </lineage>
</organism>
<evidence type="ECO:0000313" key="7">
    <source>
        <dbReference type="Proteomes" id="UP000815846"/>
    </source>
</evidence>
<evidence type="ECO:0000256" key="2">
    <source>
        <dbReference type="ARBA" id="ARBA00022741"/>
    </source>
</evidence>